<dbReference type="GO" id="GO:0006003">
    <property type="term" value="P:fructose 2,6-bisphosphate metabolic process"/>
    <property type="evidence" value="ECO:0007669"/>
    <property type="project" value="InterPro"/>
</dbReference>
<protein>
    <recommendedName>
        <fullName evidence="4">6-phosphofructo-2-kinase domain-containing protein</fullName>
    </recommendedName>
</protein>
<gene>
    <name evidence="2" type="ORF">NSK_005725</name>
</gene>
<proteinExistence type="predicted"/>
<dbReference type="InterPro" id="IPR029033">
    <property type="entry name" value="His_PPase_superfam"/>
</dbReference>
<dbReference type="AlphaFoldDB" id="A0A4D9CUN2"/>
<dbReference type="PANTHER" id="PTHR10606">
    <property type="entry name" value="6-PHOSPHOFRUCTO-2-KINASE/FRUCTOSE-2,6-BISPHOSPHATASE"/>
    <property type="match status" value="1"/>
</dbReference>
<keyword evidence="3" id="KW-1185">Reference proteome</keyword>
<dbReference type="EMBL" id="SDOX01000085">
    <property type="protein sequence ID" value="TFJ82952.1"/>
    <property type="molecule type" value="Genomic_DNA"/>
</dbReference>
<comment type="caution">
    <text evidence="2">The sequence shown here is derived from an EMBL/GenBank/DDBJ whole genome shotgun (WGS) entry which is preliminary data.</text>
</comment>
<dbReference type="Gene3D" id="3.40.50.1240">
    <property type="entry name" value="Phosphoglycerate mutase-like"/>
    <property type="match status" value="1"/>
</dbReference>
<dbReference type="GO" id="GO:0005524">
    <property type="term" value="F:ATP binding"/>
    <property type="evidence" value="ECO:0007669"/>
    <property type="project" value="InterPro"/>
</dbReference>
<dbReference type="SUPFAM" id="SSF53254">
    <property type="entry name" value="Phosphoglycerate mutase-like"/>
    <property type="match status" value="1"/>
</dbReference>
<dbReference type="GO" id="GO:0005829">
    <property type="term" value="C:cytosol"/>
    <property type="evidence" value="ECO:0007669"/>
    <property type="project" value="TreeGrafter"/>
</dbReference>
<feature type="region of interest" description="Disordered" evidence="1">
    <location>
        <begin position="1"/>
        <end position="68"/>
    </location>
</feature>
<organism evidence="2 3">
    <name type="scientific">Nannochloropsis salina CCMP1776</name>
    <dbReference type="NCBI Taxonomy" id="1027361"/>
    <lineage>
        <taxon>Eukaryota</taxon>
        <taxon>Sar</taxon>
        <taxon>Stramenopiles</taxon>
        <taxon>Ochrophyta</taxon>
        <taxon>Eustigmatophyceae</taxon>
        <taxon>Eustigmatales</taxon>
        <taxon>Monodopsidaceae</taxon>
        <taxon>Microchloropsis</taxon>
        <taxon>Microchloropsis salina</taxon>
    </lineage>
</organism>
<dbReference type="InterPro" id="IPR003094">
    <property type="entry name" value="6Pfruct_kin"/>
</dbReference>
<dbReference type="OrthoDB" id="267323at2759"/>
<evidence type="ECO:0000313" key="3">
    <source>
        <dbReference type="Proteomes" id="UP000355283"/>
    </source>
</evidence>
<evidence type="ECO:0008006" key="4">
    <source>
        <dbReference type="Google" id="ProtNLM"/>
    </source>
</evidence>
<dbReference type="InterPro" id="IPR013078">
    <property type="entry name" value="His_Pase_superF_clade-1"/>
</dbReference>
<dbReference type="PANTHER" id="PTHR10606:SF44">
    <property type="entry name" value="6-PHOSPHOFRUCTO 2-KINASE_FRUCTOSE 2,6-BISPHOSPHATASE LONG FORM"/>
    <property type="match status" value="1"/>
</dbReference>
<dbReference type="GO" id="GO:0003873">
    <property type="term" value="F:6-phosphofructo-2-kinase activity"/>
    <property type="evidence" value="ECO:0007669"/>
    <property type="project" value="TreeGrafter"/>
</dbReference>
<dbReference type="Pfam" id="PF00300">
    <property type="entry name" value="His_Phos_1"/>
    <property type="match status" value="1"/>
</dbReference>
<evidence type="ECO:0000313" key="2">
    <source>
        <dbReference type="EMBL" id="TFJ82952.1"/>
    </source>
</evidence>
<name>A0A4D9CUN2_9STRA</name>
<evidence type="ECO:0000256" key="1">
    <source>
        <dbReference type="SAM" id="MobiDB-lite"/>
    </source>
</evidence>
<feature type="compositionally biased region" description="Low complexity" evidence="1">
    <location>
        <begin position="1"/>
        <end position="23"/>
    </location>
</feature>
<dbReference type="Proteomes" id="UP000355283">
    <property type="component" value="Unassembled WGS sequence"/>
</dbReference>
<reference evidence="2 3" key="1">
    <citation type="submission" date="2019-01" db="EMBL/GenBank/DDBJ databases">
        <title>Nuclear Genome Assembly of the Microalgal Biofuel strain Nannochloropsis salina CCMP1776.</title>
        <authorList>
            <person name="Hovde B."/>
        </authorList>
    </citation>
    <scope>NUCLEOTIDE SEQUENCE [LARGE SCALE GENOMIC DNA]</scope>
    <source>
        <strain evidence="2 3">CCMP1776</strain>
    </source>
</reference>
<sequence length="227" mass="25443">MSFESSTVSSSSSTSGPASIGSGRSEKLTQEEEEEEEASVKPTGSAPDAKGEAPSAPFSNTKQPERRSAMPALPISHVPQAWHHLDELFAGVCDGMTYEEIEKHYPDEFARRSIDKLAYRYPRGESYLDVIARLEPIIIEMERHREPLLIVGHQGILRIIYAFYMGLTRAQAPYVSIPLNCVVQLEPSAFHCHEERHILYTPTKALPTDGQDEPINKYEMMTDPQSH</sequence>
<dbReference type="GO" id="GO:0004331">
    <property type="term" value="F:fructose-2,6-bisphosphate 2-phosphatase activity"/>
    <property type="evidence" value="ECO:0007669"/>
    <property type="project" value="TreeGrafter"/>
</dbReference>
<accession>A0A4D9CUN2</accession>